<accession>A0A193SFH3</accession>
<sequence>MTYKAMKPKVIASIVLFNHSYDDIKDTLLSLCHEESVEKIIFVDNGGCQWAASLNEPKVSYIKSPRNCGFGAGHNLAIKASSEFDGYFLICNPDISFDKQSLDKLVSFAWVNEYNFVSPQIIYKNGERQYSCRLLPTPSNLFLRRFLPTTAIKYDATYELKDAEYDKVFSPPSVSGCFMLLTNVLLQKLNGFDERYFMYLEDVDLCRRALQLTKIYYCPETTIVHVFNKGSYKSKLLLWYHVRSAITYFNKWGWFFDKKRYAYNESALRNIPRKLS</sequence>
<dbReference type="GO" id="GO:0016757">
    <property type="term" value="F:glycosyltransferase activity"/>
    <property type="evidence" value="ECO:0007669"/>
    <property type="project" value="UniProtKB-KW"/>
</dbReference>
<protein>
    <submittedName>
        <fullName evidence="2">Glycosyltransferase</fullName>
        <ecNumber evidence="2">2.4.-.-</ecNumber>
    </submittedName>
</protein>
<proteinExistence type="predicted"/>
<gene>
    <name evidence="2" type="primary">wbbL</name>
</gene>
<dbReference type="SUPFAM" id="SSF53448">
    <property type="entry name" value="Nucleotide-diphospho-sugar transferases"/>
    <property type="match status" value="1"/>
</dbReference>
<dbReference type="Pfam" id="PF00535">
    <property type="entry name" value="Glycos_transf_2"/>
    <property type="match status" value="1"/>
</dbReference>
<name>A0A193SFH3_KLEPN</name>
<dbReference type="InterPro" id="IPR029044">
    <property type="entry name" value="Nucleotide-diphossugar_trans"/>
</dbReference>
<dbReference type="Gene3D" id="3.90.550.10">
    <property type="entry name" value="Spore Coat Polysaccharide Biosynthesis Protein SpsA, Chain A"/>
    <property type="match status" value="1"/>
</dbReference>
<dbReference type="PANTHER" id="PTHR43179:SF10">
    <property type="entry name" value="GLYCOSYL TRANSFERASE"/>
    <property type="match status" value="1"/>
</dbReference>
<dbReference type="EMBL" id="LT174596">
    <property type="protein sequence ID" value="CZQ25250.1"/>
    <property type="molecule type" value="Genomic_DNA"/>
</dbReference>
<organism evidence="2">
    <name type="scientific">Klebsiella pneumoniae</name>
    <dbReference type="NCBI Taxonomy" id="573"/>
    <lineage>
        <taxon>Bacteria</taxon>
        <taxon>Pseudomonadati</taxon>
        <taxon>Pseudomonadota</taxon>
        <taxon>Gammaproteobacteria</taxon>
        <taxon>Enterobacterales</taxon>
        <taxon>Enterobacteriaceae</taxon>
        <taxon>Klebsiella/Raoultella group</taxon>
        <taxon>Klebsiella</taxon>
        <taxon>Klebsiella pneumoniae complex</taxon>
    </lineage>
</organism>
<reference evidence="2" key="1">
    <citation type="submission" date="2016-02" db="EMBL/GenBank/DDBJ databases">
        <authorList>
            <person name="Wen L."/>
            <person name="He K."/>
            <person name="Yang H."/>
        </authorList>
    </citation>
    <scope>NUCLEOTIDE SEQUENCE</scope>
    <source>
        <strain evidence="2">262</strain>
    </source>
</reference>
<feature type="domain" description="Glycosyltransferase 2-like" evidence="1">
    <location>
        <begin position="14"/>
        <end position="129"/>
    </location>
</feature>
<dbReference type="InterPro" id="IPR001173">
    <property type="entry name" value="Glyco_trans_2-like"/>
</dbReference>
<keyword evidence="2" id="KW-0328">Glycosyltransferase</keyword>
<evidence type="ECO:0000259" key="1">
    <source>
        <dbReference type="Pfam" id="PF00535"/>
    </source>
</evidence>
<dbReference type="EC" id="2.4.-.-" evidence="2"/>
<dbReference type="PANTHER" id="PTHR43179">
    <property type="entry name" value="RHAMNOSYLTRANSFERASE WBBL"/>
    <property type="match status" value="1"/>
</dbReference>
<dbReference type="AlphaFoldDB" id="A0A193SFH3"/>
<reference evidence="2" key="2">
    <citation type="submission" date="2016-06" db="EMBL/GenBank/DDBJ databases">
        <title>Towards a vaccine: An investigation of Klebsiella pneumoniae surface antigens.</title>
        <authorList>
            <person name="Follador R."/>
            <person name="Heinz E."/>
            <person name="Wyres K.L."/>
            <person name="Ellington M.J."/>
            <person name="Kowarik M."/>
            <person name="Holt K.E."/>
            <person name="Thomson N.R."/>
        </authorList>
    </citation>
    <scope>NUCLEOTIDE SEQUENCE</scope>
    <source>
        <strain evidence="2">262</strain>
    </source>
</reference>
<keyword evidence="2" id="KW-0808">Transferase</keyword>
<evidence type="ECO:0000313" key="2">
    <source>
        <dbReference type="EMBL" id="CZQ25250.1"/>
    </source>
</evidence>